<dbReference type="EMBL" id="FOQY01000015">
    <property type="protein sequence ID" value="SFJ99101.1"/>
    <property type="molecule type" value="Genomic_DNA"/>
</dbReference>
<reference evidence="3" key="1">
    <citation type="submission" date="2016-10" db="EMBL/GenBank/DDBJ databases">
        <authorList>
            <person name="Varghese N."/>
            <person name="Submissions S."/>
        </authorList>
    </citation>
    <scope>NUCLEOTIDE SEQUENCE [LARGE SCALE GENOMIC DNA]</scope>
    <source>
        <strain evidence="3">CGMCC 4.2126</strain>
    </source>
</reference>
<keyword evidence="3" id="KW-1185">Reference proteome</keyword>
<evidence type="ECO:0000313" key="3">
    <source>
        <dbReference type="Proteomes" id="UP000199111"/>
    </source>
</evidence>
<feature type="transmembrane region" description="Helical" evidence="1">
    <location>
        <begin position="55"/>
        <end position="74"/>
    </location>
</feature>
<sequence>MNAGEREELARLLPFQVEPELPRDRHRHLKEFVMTEIHQDARPARPKRRLLRPAVLAPVLAAAAAVAIAAPLALGAGEAYAISKKDDGTIHITINEAKNPEELQAALRGMGLNAVVDYIPTGKRCSPQPRSQSFLSKEEAPLVVWPSQEEGFTIDPKVVKDGQTAVLEFSVSEKPDLQVAGIWAGVSTGPVADCELVDSTEAPLGPPRGN</sequence>
<evidence type="ECO:0000256" key="1">
    <source>
        <dbReference type="SAM" id="Phobius"/>
    </source>
</evidence>
<keyword evidence="1" id="KW-0472">Membrane</keyword>
<dbReference type="AlphaFoldDB" id="A0A1I3VY56"/>
<keyword evidence="1" id="KW-1133">Transmembrane helix</keyword>
<accession>A0A1I3VY56</accession>
<organism evidence="2 3">
    <name type="scientific">Streptosporangium canum</name>
    <dbReference type="NCBI Taxonomy" id="324952"/>
    <lineage>
        <taxon>Bacteria</taxon>
        <taxon>Bacillati</taxon>
        <taxon>Actinomycetota</taxon>
        <taxon>Actinomycetes</taxon>
        <taxon>Streptosporangiales</taxon>
        <taxon>Streptosporangiaceae</taxon>
        <taxon>Streptosporangium</taxon>
    </lineage>
</organism>
<evidence type="ECO:0000313" key="2">
    <source>
        <dbReference type="EMBL" id="SFJ99101.1"/>
    </source>
</evidence>
<gene>
    <name evidence="2" type="ORF">SAMN05216275_11533</name>
</gene>
<dbReference type="Proteomes" id="UP000199111">
    <property type="component" value="Unassembled WGS sequence"/>
</dbReference>
<proteinExistence type="predicted"/>
<keyword evidence="1" id="KW-0812">Transmembrane</keyword>
<name>A0A1I3VY56_9ACTN</name>
<protein>
    <submittedName>
        <fullName evidence="2">Uncharacterized protein</fullName>
    </submittedName>
</protein>